<reference evidence="1 2" key="1">
    <citation type="submission" date="2015-11" db="EMBL/GenBank/DDBJ databases">
        <authorList>
            <person name="Varghese N."/>
        </authorList>
    </citation>
    <scope>NUCLEOTIDE SEQUENCE [LARGE SCALE GENOMIC DNA]</scope>
    <source>
        <strain evidence="1 2">JGI-24</strain>
    </source>
</reference>
<keyword evidence="2" id="KW-1185">Reference proteome</keyword>
<accession>A0A656D4R3</accession>
<sequence>MRHFTEIISCFTTSPSNFETTLEFGLPKESYVKLSIYNIIAQEIKILIDEVMNAGKYKINFDADKFSSGVYFYVLRTNDRILKRKMVLIK</sequence>
<protein>
    <submittedName>
        <fullName evidence="1">Por secretion system C-terminal sorting domain-containing protein</fullName>
    </submittedName>
</protein>
<dbReference type="Proteomes" id="UP000243065">
    <property type="component" value="Unassembled WGS sequence"/>
</dbReference>
<evidence type="ECO:0000313" key="1">
    <source>
        <dbReference type="EMBL" id="CUS99884.1"/>
    </source>
</evidence>
<dbReference type="Gene3D" id="2.60.40.4070">
    <property type="match status" value="1"/>
</dbReference>
<dbReference type="OrthoDB" id="9814616at2"/>
<organism evidence="1 2">
    <name type="scientific">Kryptobacter tengchongensis</name>
    <dbReference type="NCBI Taxonomy" id="1643429"/>
    <lineage>
        <taxon>Bacteria</taxon>
        <taxon>Pseudomonadati</taxon>
        <taxon>Candidatus Kryptoniota</taxon>
        <taxon>Candidatus Kryptobacter</taxon>
    </lineage>
</organism>
<proteinExistence type="predicted"/>
<dbReference type="InterPro" id="IPR026444">
    <property type="entry name" value="Secre_tail"/>
</dbReference>
<dbReference type="EMBL" id="CZVU01000023">
    <property type="protein sequence ID" value="CUS99884.1"/>
    <property type="molecule type" value="Genomic_DNA"/>
</dbReference>
<name>A0A656D4R3_KRYT1</name>
<dbReference type="RefSeq" id="WP_072150131.1">
    <property type="nucleotide sequence ID" value="NZ_CZVU01000023.1"/>
</dbReference>
<dbReference type="AlphaFoldDB" id="A0A656D4R3"/>
<gene>
    <name evidence="1" type="ORF">JGI24_00680</name>
</gene>
<dbReference type="NCBIfam" id="TIGR04183">
    <property type="entry name" value="Por_Secre_tail"/>
    <property type="match status" value="1"/>
</dbReference>
<evidence type="ECO:0000313" key="2">
    <source>
        <dbReference type="Proteomes" id="UP000243065"/>
    </source>
</evidence>